<feature type="region of interest" description="Disordered" evidence="7">
    <location>
        <begin position="246"/>
        <end position="310"/>
    </location>
</feature>
<dbReference type="SMART" id="SM00401">
    <property type="entry name" value="ZnF_GATA"/>
    <property type="match status" value="1"/>
</dbReference>
<evidence type="ECO:0000256" key="6">
    <source>
        <dbReference type="PROSITE-ProRule" id="PRU00094"/>
    </source>
</evidence>
<feature type="compositionally biased region" description="Low complexity" evidence="7">
    <location>
        <begin position="285"/>
        <end position="296"/>
    </location>
</feature>
<organism evidence="9 10">
    <name type="scientific">Fusarium mangiferae</name>
    <name type="common">Mango malformation disease fungus</name>
    <dbReference type="NCBI Taxonomy" id="192010"/>
    <lineage>
        <taxon>Eukaryota</taxon>
        <taxon>Fungi</taxon>
        <taxon>Dikarya</taxon>
        <taxon>Ascomycota</taxon>
        <taxon>Pezizomycotina</taxon>
        <taxon>Sordariomycetes</taxon>
        <taxon>Hypocreomycetidae</taxon>
        <taxon>Hypocreales</taxon>
        <taxon>Nectriaceae</taxon>
        <taxon>Fusarium</taxon>
        <taxon>Fusarium fujikuroi species complex</taxon>
    </lineage>
</organism>
<dbReference type="PANTHER" id="PTHR47172:SF24">
    <property type="entry name" value="GATA ZINC FINGER DOMAIN-CONTAINING PROTEIN 14-RELATED"/>
    <property type="match status" value="1"/>
</dbReference>
<dbReference type="InterPro" id="IPR013088">
    <property type="entry name" value="Znf_NHR/GATA"/>
</dbReference>
<keyword evidence="5" id="KW-0804">Transcription</keyword>
<dbReference type="CDD" id="cd00202">
    <property type="entry name" value="ZnF_GATA"/>
    <property type="match status" value="1"/>
</dbReference>
<dbReference type="GeneID" id="65082856"/>
<comment type="caution">
    <text evidence="9">The sequence shown here is derived from an EMBL/GenBank/DDBJ whole genome shotgun (WGS) entry which is preliminary data.</text>
</comment>
<keyword evidence="2 6" id="KW-0863">Zinc-finger</keyword>
<evidence type="ECO:0000256" key="2">
    <source>
        <dbReference type="ARBA" id="ARBA00022771"/>
    </source>
</evidence>
<feature type="compositionally biased region" description="Basic and acidic residues" evidence="7">
    <location>
        <begin position="179"/>
        <end position="195"/>
    </location>
</feature>
<evidence type="ECO:0000256" key="5">
    <source>
        <dbReference type="ARBA" id="ARBA00023163"/>
    </source>
</evidence>
<evidence type="ECO:0000256" key="3">
    <source>
        <dbReference type="ARBA" id="ARBA00022833"/>
    </source>
</evidence>
<dbReference type="Gene3D" id="3.30.50.10">
    <property type="entry name" value="Erythroid Transcription Factor GATA-1, subunit A"/>
    <property type="match status" value="1"/>
</dbReference>
<dbReference type="SUPFAM" id="SSF57716">
    <property type="entry name" value="Glucocorticoid receptor-like (DNA-binding domain)"/>
    <property type="match status" value="1"/>
</dbReference>
<dbReference type="GO" id="GO:0043565">
    <property type="term" value="F:sequence-specific DNA binding"/>
    <property type="evidence" value="ECO:0007669"/>
    <property type="project" value="InterPro"/>
</dbReference>
<evidence type="ECO:0000259" key="8">
    <source>
        <dbReference type="PROSITE" id="PS50114"/>
    </source>
</evidence>
<keyword evidence="1" id="KW-0479">Metal-binding</keyword>
<dbReference type="AlphaFoldDB" id="A0A1L7TEE7"/>
<dbReference type="PANTHER" id="PTHR47172">
    <property type="entry name" value="OS01G0976800 PROTEIN"/>
    <property type="match status" value="1"/>
</dbReference>
<dbReference type="GO" id="GO:0008270">
    <property type="term" value="F:zinc ion binding"/>
    <property type="evidence" value="ECO:0007669"/>
    <property type="project" value="UniProtKB-KW"/>
</dbReference>
<reference evidence="10" key="1">
    <citation type="journal article" date="2016" name="Genome Biol. Evol.">
        <title>Comparative 'omics' of the Fusarium fujikuroi species complex highlights differences in genetic potential and metabolite synthesis.</title>
        <authorList>
            <person name="Niehaus E.-M."/>
            <person name="Muensterkoetter M."/>
            <person name="Proctor R.H."/>
            <person name="Brown D.W."/>
            <person name="Sharon A."/>
            <person name="Idan Y."/>
            <person name="Oren-Young L."/>
            <person name="Sieber C.M."/>
            <person name="Novak O."/>
            <person name="Pencik A."/>
            <person name="Tarkowska D."/>
            <person name="Hromadova K."/>
            <person name="Freeman S."/>
            <person name="Maymon M."/>
            <person name="Elazar M."/>
            <person name="Youssef S.A."/>
            <person name="El-Shabrawy E.S.M."/>
            <person name="Shalaby A.B.A."/>
            <person name="Houterman P."/>
            <person name="Brock N.L."/>
            <person name="Burkhardt I."/>
            <person name="Tsavkelova E.A."/>
            <person name="Dickschat J.S."/>
            <person name="Galuszka P."/>
            <person name="Gueldener U."/>
            <person name="Tudzynski B."/>
        </authorList>
    </citation>
    <scope>NUCLEOTIDE SEQUENCE [LARGE SCALE GENOMIC DNA]</scope>
    <source>
        <strain evidence="10">MRC7560</strain>
    </source>
</reference>
<evidence type="ECO:0000313" key="10">
    <source>
        <dbReference type="Proteomes" id="UP000184255"/>
    </source>
</evidence>
<keyword evidence="4" id="KW-0805">Transcription regulation</keyword>
<dbReference type="Proteomes" id="UP000184255">
    <property type="component" value="Unassembled WGS sequence"/>
</dbReference>
<dbReference type="GO" id="GO:0006355">
    <property type="term" value="P:regulation of DNA-templated transcription"/>
    <property type="evidence" value="ECO:0007669"/>
    <property type="project" value="InterPro"/>
</dbReference>
<proteinExistence type="predicted"/>
<dbReference type="VEuPathDB" id="FungiDB:FMAN_03585"/>
<evidence type="ECO:0000256" key="7">
    <source>
        <dbReference type="SAM" id="MobiDB-lite"/>
    </source>
</evidence>
<dbReference type="PROSITE" id="PS50114">
    <property type="entry name" value="GATA_ZN_FINGER_2"/>
    <property type="match status" value="1"/>
</dbReference>
<feature type="region of interest" description="Disordered" evidence="7">
    <location>
        <begin position="48"/>
        <end position="74"/>
    </location>
</feature>
<feature type="compositionally biased region" description="Polar residues" evidence="7">
    <location>
        <begin position="48"/>
        <end position="64"/>
    </location>
</feature>
<accession>A0A1L7TEE7</accession>
<dbReference type="RefSeq" id="XP_041682889.1">
    <property type="nucleotide sequence ID" value="XM_041832425.1"/>
</dbReference>
<dbReference type="Pfam" id="PF00320">
    <property type="entry name" value="GATA"/>
    <property type="match status" value="1"/>
</dbReference>
<keyword evidence="3" id="KW-0862">Zinc</keyword>
<feature type="domain" description="GATA-type" evidence="8">
    <location>
        <begin position="404"/>
        <end position="434"/>
    </location>
</feature>
<protein>
    <recommendedName>
        <fullName evidence="8">GATA-type domain-containing protein</fullName>
    </recommendedName>
</protein>
<gene>
    <name evidence="9" type="ORF">FMAN_03585</name>
</gene>
<dbReference type="EMBL" id="FCQH01000006">
    <property type="protein sequence ID" value="CVK94513.1"/>
    <property type="molecule type" value="Genomic_DNA"/>
</dbReference>
<evidence type="ECO:0000256" key="1">
    <source>
        <dbReference type="ARBA" id="ARBA00022723"/>
    </source>
</evidence>
<evidence type="ECO:0000256" key="4">
    <source>
        <dbReference type="ARBA" id="ARBA00023015"/>
    </source>
</evidence>
<feature type="region of interest" description="Disordered" evidence="7">
    <location>
        <begin position="168"/>
        <end position="195"/>
    </location>
</feature>
<sequence length="444" mass="49709">MGQVPLPTLPDSVTTILHQDCAPTQDTEPQRSGLMMSNGLQMLEQVTRGRSLQPSRANAPTVSPNVAIEQPKLPSPGELLLDKWESGYRSALNSTKTTKTKVDDKSSVSRAGFNWDKFTDFTDVKVDDMNLNWDEIIPADRLAEMEAEEQQKKEEAYIKRVVAENAPRKAAIKRRNRKKVLDSLPEKPDVEQQDRDIYSHDLLRAPSLEGAQGYHPPEAYGPLPLHRNTDRLLDCRLQSNHYTISQDHTSGQEAHEESLLASFGNRRRTDKPSMSRVGRGILHRSPNSLPSLENSNDVATRGGGSGMQKASQDDLDFLINWRPVDSKTTIVIKSFPKVTATTDPNEEKDTGDEVKFEWVRKKERRHPVQSLPGNFGHGSQHFFRVDTSRVSKSGDRPLATLTPRCHSCNRSVSSEWRRGPDGAGTLCSACGLHYAKLERKRKSG</sequence>
<dbReference type="PROSITE" id="PS00344">
    <property type="entry name" value="GATA_ZN_FINGER_1"/>
    <property type="match status" value="1"/>
</dbReference>
<keyword evidence="10" id="KW-1185">Reference proteome</keyword>
<evidence type="ECO:0000313" key="9">
    <source>
        <dbReference type="EMBL" id="CVK94513.1"/>
    </source>
</evidence>
<dbReference type="InterPro" id="IPR000679">
    <property type="entry name" value="Znf_GATA"/>
</dbReference>
<name>A0A1L7TEE7_FUSMA</name>